<dbReference type="SUPFAM" id="SSF56784">
    <property type="entry name" value="HAD-like"/>
    <property type="match status" value="1"/>
</dbReference>
<evidence type="ECO:0000259" key="5">
    <source>
        <dbReference type="SMART" id="SM00387"/>
    </source>
</evidence>
<dbReference type="SUPFAM" id="SSF48239">
    <property type="entry name" value="Terpenoid cyclases/Protein prenyltransferases"/>
    <property type="match status" value="1"/>
</dbReference>
<dbReference type="InterPro" id="IPR001404">
    <property type="entry name" value="Hsp90_fam"/>
</dbReference>
<dbReference type="Pfam" id="PF13589">
    <property type="entry name" value="HATPase_c_3"/>
    <property type="match status" value="1"/>
</dbReference>
<dbReference type="InterPro" id="IPR023214">
    <property type="entry name" value="HAD_sf"/>
</dbReference>
<dbReference type="InterPro" id="IPR006549">
    <property type="entry name" value="HAD-SF_hydro_IIIA"/>
</dbReference>
<dbReference type="InterPro" id="IPR003594">
    <property type="entry name" value="HATPase_dom"/>
</dbReference>
<evidence type="ECO:0000256" key="4">
    <source>
        <dbReference type="ARBA" id="ARBA00023186"/>
    </source>
</evidence>
<dbReference type="Pfam" id="PF09419">
    <property type="entry name" value="PGP_phosphatase"/>
    <property type="match status" value="1"/>
</dbReference>
<dbReference type="FunFam" id="3.30.565.10:FF:000005">
    <property type="entry name" value="Heat shock protein 90"/>
    <property type="match status" value="1"/>
</dbReference>
<proteinExistence type="inferred from homology"/>
<comment type="similarity">
    <text evidence="1">Belongs to the heat shock protein 90 family.</text>
</comment>
<evidence type="ECO:0000256" key="3">
    <source>
        <dbReference type="ARBA" id="ARBA00022840"/>
    </source>
</evidence>
<comment type="caution">
    <text evidence="6">The sequence shown here is derived from an EMBL/GenBank/DDBJ whole genome shotgun (WGS) entry which is preliminary data.</text>
</comment>
<dbReference type="SUPFAM" id="SSF55874">
    <property type="entry name" value="ATPase domain of HSP90 chaperone/DNA topoisomerase II/histidine kinase"/>
    <property type="match status" value="1"/>
</dbReference>
<organism evidence="6 7">
    <name type="scientific">Castilleja foliolosa</name>
    <dbReference type="NCBI Taxonomy" id="1961234"/>
    <lineage>
        <taxon>Eukaryota</taxon>
        <taxon>Viridiplantae</taxon>
        <taxon>Streptophyta</taxon>
        <taxon>Embryophyta</taxon>
        <taxon>Tracheophyta</taxon>
        <taxon>Spermatophyta</taxon>
        <taxon>Magnoliopsida</taxon>
        <taxon>eudicotyledons</taxon>
        <taxon>Gunneridae</taxon>
        <taxon>Pentapetalae</taxon>
        <taxon>asterids</taxon>
        <taxon>lamiids</taxon>
        <taxon>Lamiales</taxon>
        <taxon>Orobanchaceae</taxon>
        <taxon>Pedicularideae</taxon>
        <taxon>Castillejinae</taxon>
        <taxon>Castilleja</taxon>
    </lineage>
</organism>
<evidence type="ECO:0000256" key="2">
    <source>
        <dbReference type="ARBA" id="ARBA00022741"/>
    </source>
</evidence>
<reference evidence="7" key="1">
    <citation type="journal article" date="2024" name="IScience">
        <title>Strigolactones Initiate the Formation of Haustorium-like Structures in Castilleja.</title>
        <authorList>
            <person name="Buerger M."/>
            <person name="Peterson D."/>
            <person name="Chory J."/>
        </authorList>
    </citation>
    <scope>NUCLEOTIDE SEQUENCE [LARGE SCALE GENOMIC DNA]</scope>
</reference>
<dbReference type="CDD" id="cd16927">
    <property type="entry name" value="HATPase_Hsp90-like"/>
    <property type="match status" value="1"/>
</dbReference>
<dbReference type="NCBIfam" id="TIGR01668">
    <property type="entry name" value="YqeG_hyp_ppase"/>
    <property type="match status" value="1"/>
</dbReference>
<dbReference type="InterPro" id="IPR020575">
    <property type="entry name" value="Hsp90_N"/>
</dbReference>
<accession>A0ABD3E599</accession>
<dbReference type="Proteomes" id="UP001632038">
    <property type="component" value="Unassembled WGS sequence"/>
</dbReference>
<keyword evidence="3" id="KW-0067">ATP-binding</keyword>
<keyword evidence="7" id="KW-1185">Reference proteome</keyword>
<dbReference type="InterPro" id="IPR008930">
    <property type="entry name" value="Terpenoid_cyclase/PrenylTrfase"/>
</dbReference>
<gene>
    <name evidence="6" type="ORF">CASFOL_006051</name>
</gene>
<dbReference type="PRINTS" id="PR00775">
    <property type="entry name" value="HEATSHOCK90"/>
</dbReference>
<dbReference type="Gene3D" id="3.30.565.10">
    <property type="entry name" value="Histidine kinase-like ATPase, C-terminal domain"/>
    <property type="match status" value="1"/>
</dbReference>
<evidence type="ECO:0000313" key="7">
    <source>
        <dbReference type="Proteomes" id="UP001632038"/>
    </source>
</evidence>
<dbReference type="NCBIfam" id="TIGR01662">
    <property type="entry name" value="HAD-SF-IIIA"/>
    <property type="match status" value="1"/>
</dbReference>
<sequence length="462" mass="51798">MWGGETSSMTEVTEHENVDVLKVKTKRGTEIVAVYVKNPAAKLTLLYSHGNAADLGQMYDLFRELSIHLRVNLMGESESMSRESLRPNAQKFEFQAEVSRLMDIVINSLYSNNDIFLIELISNASDALDKIRFLALTDKDILGEGDDAKLEIQIKLDKEKKILSIRDRGIGMTKEDLMKNLGTIAKSGTSAFVEKMQTSGDLNLIGQFGVGFYSVYLVADYVEVISKHNDDKQYVSESKADGAFAISEDEWNEPLGRGTEIRLHLRRCIKENPTGNYKSMYRHFTKGAWTFSDQDQGWVVSDCTAEALKSLSLWPPLRSSLEQCKSLFGTNIAVFSNSAGLYEYDPDGRKARALEDAIGIKVIRHRVKKPAGAAEEIETHFGCKSSRLIMVGDRPFTDIVYGNRNGFFTILTEPLSLAEEPLIVRQLFAFSTMSSLLAFPIYEPGFEDQRGYVVQMHISSVL</sequence>
<evidence type="ECO:0000313" key="6">
    <source>
        <dbReference type="EMBL" id="KAL3649648.1"/>
    </source>
</evidence>
<dbReference type="GO" id="GO:0005524">
    <property type="term" value="F:ATP binding"/>
    <property type="evidence" value="ECO:0007669"/>
    <property type="project" value="UniProtKB-KW"/>
</dbReference>
<keyword evidence="4" id="KW-0143">Chaperone</keyword>
<dbReference type="InterPro" id="IPR036412">
    <property type="entry name" value="HAD-like_sf"/>
</dbReference>
<dbReference type="SMART" id="SM00387">
    <property type="entry name" value="HATPase_c"/>
    <property type="match status" value="1"/>
</dbReference>
<name>A0ABD3E599_9LAMI</name>
<dbReference type="InterPro" id="IPR027706">
    <property type="entry name" value="PGP_Pase"/>
</dbReference>
<dbReference type="PANTHER" id="PTHR11528">
    <property type="entry name" value="HEAT SHOCK PROTEIN 90 FAMILY MEMBER"/>
    <property type="match status" value="1"/>
</dbReference>
<keyword evidence="2" id="KW-0547">Nucleotide-binding</keyword>
<dbReference type="Gene3D" id="3.40.50.1000">
    <property type="entry name" value="HAD superfamily/HAD-like"/>
    <property type="match status" value="1"/>
</dbReference>
<protein>
    <recommendedName>
        <fullName evidence="5">Histidine kinase/HSP90-like ATPase domain-containing protein</fullName>
    </recommendedName>
</protein>
<dbReference type="AlphaFoldDB" id="A0ABD3E599"/>
<dbReference type="InterPro" id="IPR010021">
    <property type="entry name" value="PGPP1/Gep4"/>
</dbReference>
<evidence type="ECO:0000256" key="1">
    <source>
        <dbReference type="ARBA" id="ARBA00008239"/>
    </source>
</evidence>
<feature type="domain" description="Histidine kinase/HSP90-like ATPase" evidence="5">
    <location>
        <begin position="112"/>
        <end position="269"/>
    </location>
</feature>
<dbReference type="EMBL" id="JAVIJP010000007">
    <property type="protein sequence ID" value="KAL3649648.1"/>
    <property type="molecule type" value="Genomic_DNA"/>
</dbReference>
<dbReference type="InterPro" id="IPR036890">
    <property type="entry name" value="HATPase_C_sf"/>
</dbReference>